<dbReference type="InterPro" id="IPR003006">
    <property type="entry name" value="Ig/MHC_CS"/>
</dbReference>
<dbReference type="Gene3D" id="2.60.40.10">
    <property type="entry name" value="Immunoglobulins"/>
    <property type="match status" value="1"/>
</dbReference>
<sequence length="112" mass="12590">MMLKLVVLSLLVALSLATSSPNVQVYTYRPIEEGKSNVLLCHAKDFTPPNIKLELLENGKTIPNANQSDLSFESDWSFKLTKFVEVTPEAGTKYSCKVEHNGNSREVQLDRY</sequence>
<evidence type="ECO:0000256" key="5">
    <source>
        <dbReference type="ARBA" id="ARBA00022525"/>
    </source>
</evidence>
<evidence type="ECO:0000256" key="3">
    <source>
        <dbReference type="ARBA" id="ARBA00018767"/>
    </source>
</evidence>
<dbReference type="PANTHER" id="PTHR19944">
    <property type="entry name" value="MHC CLASS II-RELATED"/>
    <property type="match status" value="1"/>
</dbReference>
<dbReference type="PANTHER" id="PTHR19944:SF62">
    <property type="entry name" value="BETA-2-MICROGLOBULIN"/>
    <property type="match status" value="1"/>
</dbReference>
<dbReference type="SMART" id="SM00407">
    <property type="entry name" value="IGc1"/>
    <property type="match status" value="1"/>
</dbReference>
<dbReference type="PROSITE" id="PS00290">
    <property type="entry name" value="IG_MHC"/>
    <property type="match status" value="1"/>
</dbReference>
<evidence type="ECO:0000256" key="7">
    <source>
        <dbReference type="ARBA" id="ARBA00023319"/>
    </source>
</evidence>
<dbReference type="GO" id="GO:0042612">
    <property type="term" value="C:MHC class I protein complex"/>
    <property type="evidence" value="ECO:0007669"/>
    <property type="project" value="UniProtKB-KW"/>
</dbReference>
<feature type="signal peptide" evidence="8">
    <location>
        <begin position="1"/>
        <end position="17"/>
    </location>
</feature>
<dbReference type="EMBL" id="GQ865620">
    <property type="protein sequence ID" value="ACX46634.1"/>
    <property type="molecule type" value="mRNA"/>
</dbReference>
<proteinExistence type="evidence at transcript level"/>
<dbReference type="Pfam" id="PF07654">
    <property type="entry name" value="C1-set"/>
    <property type="match status" value="1"/>
</dbReference>
<dbReference type="InterPro" id="IPR013783">
    <property type="entry name" value="Ig-like_fold"/>
</dbReference>
<organism evidence="10">
    <name type="scientific">Carcharhinus plumbeus</name>
    <name type="common">Sandbar shark</name>
    <name type="synonym">Squalus plumbeus</name>
    <dbReference type="NCBI Taxonomy" id="7808"/>
    <lineage>
        <taxon>Eukaryota</taxon>
        <taxon>Metazoa</taxon>
        <taxon>Chordata</taxon>
        <taxon>Craniata</taxon>
        <taxon>Vertebrata</taxon>
        <taxon>Chondrichthyes</taxon>
        <taxon>Elasmobranchii</taxon>
        <taxon>Galeomorphii</taxon>
        <taxon>Galeoidea</taxon>
        <taxon>Carcharhiniformes</taxon>
        <taxon>Carcharhinidae</taxon>
        <taxon>Carcharhinus</taxon>
    </lineage>
</organism>
<dbReference type="GO" id="GO:0002474">
    <property type="term" value="P:antigen processing and presentation of peptide antigen via MHC class I"/>
    <property type="evidence" value="ECO:0007669"/>
    <property type="project" value="UniProtKB-KW"/>
</dbReference>
<keyword evidence="7" id="KW-0393">Immunoglobulin domain</keyword>
<dbReference type="InterPro" id="IPR003597">
    <property type="entry name" value="Ig_C1-set"/>
</dbReference>
<evidence type="ECO:0000256" key="1">
    <source>
        <dbReference type="ARBA" id="ARBA00004613"/>
    </source>
</evidence>
<dbReference type="SUPFAM" id="SSF48726">
    <property type="entry name" value="Immunoglobulin"/>
    <property type="match status" value="1"/>
</dbReference>
<evidence type="ECO:0000256" key="8">
    <source>
        <dbReference type="SAM" id="SignalP"/>
    </source>
</evidence>
<feature type="domain" description="Ig-like" evidence="9">
    <location>
        <begin position="21"/>
        <end position="110"/>
    </location>
</feature>
<dbReference type="InterPro" id="IPR050160">
    <property type="entry name" value="MHC/Immunoglobulin"/>
</dbReference>
<keyword evidence="6" id="KW-0391">Immunity</keyword>
<keyword evidence="5" id="KW-0964">Secreted</keyword>
<dbReference type="InterPro" id="IPR007110">
    <property type="entry name" value="Ig-like_dom"/>
</dbReference>
<comment type="similarity">
    <text evidence="2">Belongs to the beta-2-microglobulin family.</text>
</comment>
<name>D0EP38_CARPL</name>
<keyword evidence="4" id="KW-0490">MHC I</keyword>
<comment type="subcellular location">
    <subcellularLocation>
        <location evidence="1">Secreted</location>
    </subcellularLocation>
</comment>
<dbReference type="GO" id="GO:0005576">
    <property type="term" value="C:extracellular region"/>
    <property type="evidence" value="ECO:0007669"/>
    <property type="project" value="UniProtKB-SubCell"/>
</dbReference>
<accession>D0EP38</accession>
<feature type="chain" id="PRO_5003007753" description="Beta-2-microglobulin" evidence="8">
    <location>
        <begin position="18"/>
        <end position="112"/>
    </location>
</feature>
<evidence type="ECO:0000256" key="2">
    <source>
        <dbReference type="ARBA" id="ARBA00009564"/>
    </source>
</evidence>
<evidence type="ECO:0000313" key="10">
    <source>
        <dbReference type="EMBL" id="ACX46634.1"/>
    </source>
</evidence>
<evidence type="ECO:0000256" key="4">
    <source>
        <dbReference type="ARBA" id="ARBA00022451"/>
    </source>
</evidence>
<evidence type="ECO:0000256" key="6">
    <source>
        <dbReference type="ARBA" id="ARBA00022859"/>
    </source>
</evidence>
<evidence type="ECO:0000259" key="9">
    <source>
        <dbReference type="PROSITE" id="PS50835"/>
    </source>
</evidence>
<dbReference type="PROSITE" id="PS50835">
    <property type="entry name" value="IG_LIKE"/>
    <property type="match status" value="1"/>
</dbReference>
<keyword evidence="8" id="KW-0732">Signal</keyword>
<dbReference type="AlphaFoldDB" id="D0EP38"/>
<reference evidence="10" key="1">
    <citation type="journal article" date="2010" name="Dev. Comp. Immunol.">
        <title>Characterization of arrangement and expression of the beta-2 microglobulin locus in the sandbar and nurse shark.</title>
        <authorList>
            <person name="Chen H."/>
            <person name="Kshirsagar S."/>
            <person name="Jensen I."/>
            <person name="Lau K."/>
            <person name="Simonson C."/>
            <person name="Schluter S.F."/>
        </authorList>
    </citation>
    <scope>NUCLEOTIDE SEQUENCE</scope>
</reference>
<gene>
    <name evidence="10" type="primary">b2m</name>
</gene>
<protein>
    <recommendedName>
        <fullName evidence="3">Beta-2-microglobulin</fullName>
    </recommendedName>
</protein>
<dbReference type="InterPro" id="IPR036179">
    <property type="entry name" value="Ig-like_dom_sf"/>
</dbReference>